<comment type="caution">
    <text evidence="2">The sequence shown here is derived from an EMBL/GenBank/DDBJ whole genome shotgun (WGS) entry which is preliminary data.</text>
</comment>
<sequence>MDLILFICFKFCLNATMSYRITLDILIVYLNGVSAVVLLMVLLGLNSPMKFWLKNSFRAGIYLGFEKEVVKLLGDVIVGIKAIRKDNSKKAHRANLTLPKDCVALPVTSVELMAFDNFFGRDESMDSVVC</sequence>
<dbReference type="AlphaFoldDB" id="A0A9J6HBC9"/>
<protein>
    <submittedName>
        <fullName evidence="2">Uncharacterized protein</fullName>
    </submittedName>
</protein>
<evidence type="ECO:0000256" key="1">
    <source>
        <dbReference type="SAM" id="Phobius"/>
    </source>
</evidence>
<organism evidence="2 3">
    <name type="scientific">Haemaphysalis longicornis</name>
    <name type="common">Bush tick</name>
    <dbReference type="NCBI Taxonomy" id="44386"/>
    <lineage>
        <taxon>Eukaryota</taxon>
        <taxon>Metazoa</taxon>
        <taxon>Ecdysozoa</taxon>
        <taxon>Arthropoda</taxon>
        <taxon>Chelicerata</taxon>
        <taxon>Arachnida</taxon>
        <taxon>Acari</taxon>
        <taxon>Parasitiformes</taxon>
        <taxon>Ixodida</taxon>
        <taxon>Ixodoidea</taxon>
        <taxon>Ixodidae</taxon>
        <taxon>Haemaphysalinae</taxon>
        <taxon>Haemaphysalis</taxon>
    </lineage>
</organism>
<gene>
    <name evidence="2" type="ORF">HPB48_026040</name>
</gene>
<dbReference type="EMBL" id="JABSTR010001500">
    <property type="protein sequence ID" value="KAH9384061.1"/>
    <property type="molecule type" value="Genomic_DNA"/>
</dbReference>
<accession>A0A9J6HBC9</accession>
<keyword evidence="1" id="KW-0812">Transmembrane</keyword>
<evidence type="ECO:0000313" key="2">
    <source>
        <dbReference type="EMBL" id="KAH9384061.1"/>
    </source>
</evidence>
<dbReference type="Proteomes" id="UP000821853">
    <property type="component" value="Unassembled WGS sequence"/>
</dbReference>
<dbReference type="VEuPathDB" id="VectorBase:HLOH_043416"/>
<keyword evidence="1" id="KW-1133">Transmembrane helix</keyword>
<evidence type="ECO:0000313" key="3">
    <source>
        <dbReference type="Proteomes" id="UP000821853"/>
    </source>
</evidence>
<keyword evidence="3" id="KW-1185">Reference proteome</keyword>
<feature type="transmembrane region" description="Helical" evidence="1">
    <location>
        <begin position="28"/>
        <end position="45"/>
    </location>
</feature>
<reference evidence="2 3" key="1">
    <citation type="journal article" date="2020" name="Cell">
        <title>Large-Scale Comparative Analyses of Tick Genomes Elucidate Their Genetic Diversity and Vector Capacities.</title>
        <authorList>
            <consortium name="Tick Genome and Microbiome Consortium (TIGMIC)"/>
            <person name="Jia N."/>
            <person name="Wang J."/>
            <person name="Shi W."/>
            <person name="Du L."/>
            <person name="Sun Y."/>
            <person name="Zhan W."/>
            <person name="Jiang J.F."/>
            <person name="Wang Q."/>
            <person name="Zhang B."/>
            <person name="Ji P."/>
            <person name="Bell-Sakyi L."/>
            <person name="Cui X.M."/>
            <person name="Yuan T.T."/>
            <person name="Jiang B.G."/>
            <person name="Yang W.F."/>
            <person name="Lam T.T."/>
            <person name="Chang Q.C."/>
            <person name="Ding S.J."/>
            <person name="Wang X.J."/>
            <person name="Zhu J.G."/>
            <person name="Ruan X.D."/>
            <person name="Zhao L."/>
            <person name="Wei J.T."/>
            <person name="Ye R.Z."/>
            <person name="Que T.C."/>
            <person name="Du C.H."/>
            <person name="Zhou Y.H."/>
            <person name="Cheng J.X."/>
            <person name="Dai P.F."/>
            <person name="Guo W.B."/>
            <person name="Han X.H."/>
            <person name="Huang E.J."/>
            <person name="Li L.F."/>
            <person name="Wei W."/>
            <person name="Gao Y.C."/>
            <person name="Liu J.Z."/>
            <person name="Shao H.Z."/>
            <person name="Wang X."/>
            <person name="Wang C.C."/>
            <person name="Yang T.C."/>
            <person name="Huo Q.B."/>
            <person name="Li W."/>
            <person name="Chen H.Y."/>
            <person name="Chen S.E."/>
            <person name="Zhou L.G."/>
            <person name="Ni X.B."/>
            <person name="Tian J.H."/>
            <person name="Sheng Y."/>
            <person name="Liu T."/>
            <person name="Pan Y.S."/>
            <person name="Xia L.Y."/>
            <person name="Li J."/>
            <person name="Zhao F."/>
            <person name="Cao W.C."/>
        </authorList>
    </citation>
    <scope>NUCLEOTIDE SEQUENCE [LARGE SCALE GENOMIC DNA]</scope>
    <source>
        <strain evidence="2">HaeL-2018</strain>
    </source>
</reference>
<proteinExistence type="predicted"/>
<name>A0A9J6HBC9_HAELO</name>
<keyword evidence="1" id="KW-0472">Membrane</keyword>